<comment type="similarity">
    <text evidence="2">Belongs to the major facilitator superfamily. Metabolite:H+ Symporter (MHS) family (TC 2.A.1.6) family.</text>
</comment>
<keyword evidence="7 9" id="KW-1133">Transmembrane helix</keyword>
<gene>
    <name evidence="11" type="ORF">JOF35_007151</name>
</gene>
<evidence type="ECO:0000313" key="12">
    <source>
        <dbReference type="Proteomes" id="UP001234880"/>
    </source>
</evidence>
<feature type="transmembrane region" description="Helical" evidence="9">
    <location>
        <begin position="148"/>
        <end position="169"/>
    </location>
</feature>
<keyword evidence="4" id="KW-1003">Cell membrane</keyword>
<feature type="transmembrane region" description="Helical" evidence="9">
    <location>
        <begin position="82"/>
        <end position="100"/>
    </location>
</feature>
<comment type="subcellular location">
    <subcellularLocation>
        <location evidence="1">Cell membrane</location>
        <topology evidence="1">Multi-pass membrane protein</topology>
    </subcellularLocation>
</comment>
<feature type="transmembrane region" description="Helical" evidence="9">
    <location>
        <begin position="181"/>
        <end position="200"/>
    </location>
</feature>
<feature type="transmembrane region" description="Helical" evidence="9">
    <location>
        <begin position="394"/>
        <end position="412"/>
    </location>
</feature>
<dbReference type="InterPro" id="IPR011701">
    <property type="entry name" value="MFS"/>
</dbReference>
<dbReference type="InterPro" id="IPR036259">
    <property type="entry name" value="MFS_trans_sf"/>
</dbReference>
<evidence type="ECO:0000256" key="1">
    <source>
        <dbReference type="ARBA" id="ARBA00004651"/>
    </source>
</evidence>
<evidence type="ECO:0000256" key="2">
    <source>
        <dbReference type="ARBA" id="ARBA00008240"/>
    </source>
</evidence>
<name>A0ABT9L293_9ACTN</name>
<feature type="transmembrane region" description="Helical" evidence="9">
    <location>
        <begin position="364"/>
        <end position="388"/>
    </location>
</feature>
<feature type="domain" description="Major facilitator superfamily (MFS) profile" evidence="10">
    <location>
        <begin position="10"/>
        <end position="416"/>
    </location>
</feature>
<evidence type="ECO:0000256" key="8">
    <source>
        <dbReference type="ARBA" id="ARBA00023136"/>
    </source>
</evidence>
<evidence type="ECO:0000256" key="5">
    <source>
        <dbReference type="ARBA" id="ARBA00022692"/>
    </source>
</evidence>
<evidence type="ECO:0000256" key="9">
    <source>
        <dbReference type="SAM" id="Phobius"/>
    </source>
</evidence>
<evidence type="ECO:0000256" key="6">
    <source>
        <dbReference type="ARBA" id="ARBA00022847"/>
    </source>
</evidence>
<dbReference type="PANTHER" id="PTHR43528">
    <property type="entry name" value="ALPHA-KETOGLUTARATE PERMEASE"/>
    <property type="match status" value="1"/>
</dbReference>
<feature type="transmembrane region" description="Helical" evidence="9">
    <location>
        <begin position="46"/>
        <end position="70"/>
    </location>
</feature>
<dbReference type="InterPro" id="IPR020846">
    <property type="entry name" value="MFS_dom"/>
</dbReference>
<evidence type="ECO:0000259" key="10">
    <source>
        <dbReference type="PROSITE" id="PS50850"/>
    </source>
</evidence>
<dbReference type="Proteomes" id="UP001234880">
    <property type="component" value="Unassembled WGS sequence"/>
</dbReference>
<dbReference type="PROSITE" id="PS00216">
    <property type="entry name" value="SUGAR_TRANSPORT_1"/>
    <property type="match status" value="1"/>
</dbReference>
<accession>A0ABT9L293</accession>
<keyword evidence="12" id="KW-1185">Reference proteome</keyword>
<dbReference type="SUPFAM" id="SSF103473">
    <property type="entry name" value="MFS general substrate transporter"/>
    <property type="match status" value="1"/>
</dbReference>
<dbReference type="InterPro" id="IPR051084">
    <property type="entry name" value="H+-coupled_symporters"/>
</dbReference>
<dbReference type="InterPro" id="IPR005829">
    <property type="entry name" value="Sugar_transporter_CS"/>
</dbReference>
<keyword evidence="8 9" id="KW-0472">Membrane</keyword>
<evidence type="ECO:0000256" key="4">
    <source>
        <dbReference type="ARBA" id="ARBA00022475"/>
    </source>
</evidence>
<dbReference type="RefSeq" id="WP_307111877.1">
    <property type="nucleotide sequence ID" value="NZ_JAURUE010000002.1"/>
</dbReference>
<evidence type="ECO:0000256" key="7">
    <source>
        <dbReference type="ARBA" id="ARBA00022989"/>
    </source>
</evidence>
<feature type="transmembrane region" description="Helical" evidence="9">
    <location>
        <begin position="299"/>
        <end position="319"/>
    </location>
</feature>
<reference evidence="11 12" key="1">
    <citation type="submission" date="2023-07" db="EMBL/GenBank/DDBJ databases">
        <title>Sequencing the genomes of 1000 actinobacteria strains.</title>
        <authorList>
            <person name="Klenk H.-P."/>
        </authorList>
    </citation>
    <scope>NUCLEOTIDE SEQUENCE [LARGE SCALE GENOMIC DNA]</scope>
    <source>
        <strain evidence="11 12">DSM 41600</strain>
    </source>
</reference>
<sequence>MSGPLKRSRVLPAAMVGHGVESYDFVVYGASATIIAKHFFPAGDPTLAILSSLAVYGLAFVVRPLGAAIFGSIGDRLGRRTALSTVVLIMAVSTAAIAVLPTYGSVGVLAPVLLLICRLAQGISMGAEYTSAASYVMEQAPPGRRGTWLSAVGSATYVGSALASFVLLALRLISKSAYEDWSWRLAFLAGGLMALVGLYMRLKLDETQTFQELESAGETALRPIRDTFRNWRVFLLLFTMFALLAVVVHNLLGYLPTYLTTTGGVSADTVLVSGGVALLVCAVLCLPAGIAADRVGRKPVLVVGVAVAIVGSLPAYLMASGDTLASTLATQIILVIPAALVTVGSTVVAVELVTARIRATSTALAYNVAYAIFGGTAPILGALLTGWFGRLAPGGYITALAVVALVVVVVALPETRTPERAADEARAADEVLR</sequence>
<feature type="transmembrane region" description="Helical" evidence="9">
    <location>
        <begin position="106"/>
        <end position="127"/>
    </location>
</feature>
<evidence type="ECO:0000313" key="11">
    <source>
        <dbReference type="EMBL" id="MDP9614813.1"/>
    </source>
</evidence>
<dbReference type="Gene3D" id="1.20.1250.20">
    <property type="entry name" value="MFS general substrate transporter like domains"/>
    <property type="match status" value="2"/>
</dbReference>
<keyword evidence="3" id="KW-0813">Transport</keyword>
<comment type="caution">
    <text evidence="11">The sequence shown here is derived from an EMBL/GenBank/DDBJ whole genome shotgun (WGS) entry which is preliminary data.</text>
</comment>
<feature type="transmembrane region" description="Helical" evidence="9">
    <location>
        <begin position="231"/>
        <end position="252"/>
    </location>
</feature>
<keyword evidence="5 9" id="KW-0812">Transmembrane</keyword>
<feature type="transmembrane region" description="Helical" evidence="9">
    <location>
        <begin position="331"/>
        <end position="352"/>
    </location>
</feature>
<proteinExistence type="inferred from homology"/>
<organism evidence="11 12">
    <name type="scientific">Streptomyces demainii</name>
    <dbReference type="NCBI Taxonomy" id="588122"/>
    <lineage>
        <taxon>Bacteria</taxon>
        <taxon>Bacillati</taxon>
        <taxon>Actinomycetota</taxon>
        <taxon>Actinomycetes</taxon>
        <taxon>Kitasatosporales</taxon>
        <taxon>Streptomycetaceae</taxon>
        <taxon>Streptomyces</taxon>
    </lineage>
</organism>
<feature type="transmembrane region" description="Helical" evidence="9">
    <location>
        <begin position="272"/>
        <end position="292"/>
    </location>
</feature>
<dbReference type="PANTHER" id="PTHR43528:SF1">
    <property type="entry name" value="ALPHA-KETOGLUTARATE PERMEASE"/>
    <property type="match status" value="1"/>
</dbReference>
<protein>
    <submittedName>
        <fullName evidence="11">MHS family proline/betaine transporter-like MFS transporter</fullName>
    </submittedName>
</protein>
<keyword evidence="6" id="KW-0769">Symport</keyword>
<dbReference type="PROSITE" id="PS50850">
    <property type="entry name" value="MFS"/>
    <property type="match status" value="1"/>
</dbReference>
<dbReference type="Pfam" id="PF07690">
    <property type="entry name" value="MFS_1"/>
    <property type="match status" value="1"/>
</dbReference>
<dbReference type="EMBL" id="JAURUE010000002">
    <property type="protein sequence ID" value="MDP9614813.1"/>
    <property type="molecule type" value="Genomic_DNA"/>
</dbReference>
<evidence type="ECO:0000256" key="3">
    <source>
        <dbReference type="ARBA" id="ARBA00022448"/>
    </source>
</evidence>